<evidence type="ECO:0000313" key="12">
    <source>
        <dbReference type="Proteomes" id="UP000310158"/>
    </source>
</evidence>
<dbReference type="PANTHER" id="PTHR46300">
    <property type="entry name" value="P450, PUTATIVE (EUROFUNG)-RELATED-RELATED"/>
    <property type="match status" value="1"/>
</dbReference>
<dbReference type="InterPro" id="IPR001128">
    <property type="entry name" value="Cyt_P450"/>
</dbReference>
<proteinExistence type="inferred from homology"/>
<evidence type="ECO:0000256" key="1">
    <source>
        <dbReference type="ARBA" id="ARBA00001971"/>
    </source>
</evidence>
<dbReference type="Pfam" id="PF00067">
    <property type="entry name" value="p450"/>
    <property type="match status" value="1"/>
</dbReference>
<evidence type="ECO:0000256" key="6">
    <source>
        <dbReference type="ARBA" id="ARBA00023002"/>
    </source>
</evidence>
<protein>
    <recommendedName>
        <fullName evidence="13">Cytochrome P450</fullName>
    </recommendedName>
</protein>
<evidence type="ECO:0000256" key="4">
    <source>
        <dbReference type="ARBA" id="ARBA00022617"/>
    </source>
</evidence>
<dbReference type="EMBL" id="SGPL01000183">
    <property type="protein sequence ID" value="THH15927.1"/>
    <property type="molecule type" value="Genomic_DNA"/>
</dbReference>
<evidence type="ECO:0008006" key="13">
    <source>
        <dbReference type="Google" id="ProtNLM"/>
    </source>
</evidence>
<keyword evidence="7 9" id="KW-0408">Iron</keyword>
<organism evidence="11 12">
    <name type="scientific">Bondarzewia mesenterica</name>
    <dbReference type="NCBI Taxonomy" id="1095465"/>
    <lineage>
        <taxon>Eukaryota</taxon>
        <taxon>Fungi</taxon>
        <taxon>Dikarya</taxon>
        <taxon>Basidiomycota</taxon>
        <taxon>Agaricomycotina</taxon>
        <taxon>Agaricomycetes</taxon>
        <taxon>Russulales</taxon>
        <taxon>Bondarzewiaceae</taxon>
        <taxon>Bondarzewia</taxon>
    </lineage>
</organism>
<dbReference type="GO" id="GO:0020037">
    <property type="term" value="F:heme binding"/>
    <property type="evidence" value="ECO:0007669"/>
    <property type="project" value="InterPro"/>
</dbReference>
<accession>A0A4S4LV14</accession>
<sequence length="535" mass="59562">MASQFLTLWNDHVLQSSPYYLASIALGTVVLSTWLVSRRVEAATPPGPRGLPFVGNALSIPTKHPWKIYQQWCRDMNSDLLYLRLPGPSLLVLNSAKAAQDLLVKRSAIYSDRPRSIMLSDLMGMSWVFGLMQYGDQWKQHRKLFHHEFEGTPAVRMHELNSARRLLVRLLNSSVNYARDMQLTTGDMILSATYGITPKSEDDYFIRLAESLVGAMAVVAGGGFLVDMVPLLRLVPKWFPGGAFKRQAEEWRRLGVKARTVPFDHVKDQLANGTAAPSVAAHFLASQQDNDPATTETREQMQNILAEAYLGTSPSFSFNRGAGATVGTLCSFVLAMSLYPDVQKRAQAVIDDVLHGQRLPDFSDYGNVPYVDALVNEVLRWHPGAPLGLFHAANKDDYYEGYLIPKGTMISPNVWGILHDEAVYGADTEDFVPERFLTADGSKRNDIPDTEIAFGFGRRICPGRVMGRETLWITAASILATFNISDPVDREGKPLDRATIEYTNSMSSRPPYFDCTLRLRHAAAESMILNGVNEE</sequence>
<comment type="similarity">
    <text evidence="3 10">Belongs to the cytochrome P450 family.</text>
</comment>
<evidence type="ECO:0000256" key="3">
    <source>
        <dbReference type="ARBA" id="ARBA00010617"/>
    </source>
</evidence>
<keyword evidence="8 10" id="KW-0503">Monooxygenase</keyword>
<dbReference type="GO" id="GO:0004497">
    <property type="term" value="F:monooxygenase activity"/>
    <property type="evidence" value="ECO:0007669"/>
    <property type="project" value="UniProtKB-KW"/>
</dbReference>
<evidence type="ECO:0000256" key="9">
    <source>
        <dbReference type="PIRSR" id="PIRSR602401-1"/>
    </source>
</evidence>
<feature type="binding site" description="axial binding residue" evidence="9">
    <location>
        <position position="461"/>
    </location>
    <ligand>
        <name>heme</name>
        <dbReference type="ChEBI" id="CHEBI:30413"/>
    </ligand>
    <ligandPart>
        <name>Fe</name>
        <dbReference type="ChEBI" id="CHEBI:18248"/>
    </ligandPart>
</feature>
<evidence type="ECO:0000256" key="5">
    <source>
        <dbReference type="ARBA" id="ARBA00022723"/>
    </source>
</evidence>
<gene>
    <name evidence="11" type="ORF">EW146_g4637</name>
</gene>
<reference evidence="11 12" key="1">
    <citation type="submission" date="2019-02" db="EMBL/GenBank/DDBJ databases">
        <title>Genome sequencing of the rare red list fungi Bondarzewia mesenterica.</title>
        <authorList>
            <person name="Buettner E."/>
            <person name="Kellner H."/>
        </authorList>
    </citation>
    <scope>NUCLEOTIDE SEQUENCE [LARGE SCALE GENOMIC DNA]</scope>
    <source>
        <strain evidence="11 12">DSM 108281</strain>
    </source>
</reference>
<comment type="cofactor">
    <cofactor evidence="1 9">
        <name>heme</name>
        <dbReference type="ChEBI" id="CHEBI:30413"/>
    </cofactor>
</comment>
<comment type="pathway">
    <text evidence="2">Secondary metabolite biosynthesis.</text>
</comment>
<evidence type="ECO:0000256" key="2">
    <source>
        <dbReference type="ARBA" id="ARBA00005179"/>
    </source>
</evidence>
<comment type="caution">
    <text evidence="11">The sequence shown here is derived from an EMBL/GenBank/DDBJ whole genome shotgun (WGS) entry which is preliminary data.</text>
</comment>
<dbReference type="SUPFAM" id="SSF48264">
    <property type="entry name" value="Cytochrome P450"/>
    <property type="match status" value="1"/>
</dbReference>
<keyword evidence="4 9" id="KW-0349">Heme</keyword>
<evidence type="ECO:0000313" key="11">
    <source>
        <dbReference type="EMBL" id="THH15927.1"/>
    </source>
</evidence>
<evidence type="ECO:0000256" key="10">
    <source>
        <dbReference type="RuleBase" id="RU000461"/>
    </source>
</evidence>
<keyword evidence="6 10" id="KW-0560">Oxidoreductase</keyword>
<dbReference type="PANTHER" id="PTHR46300:SF7">
    <property type="entry name" value="P450, PUTATIVE (EUROFUNG)-RELATED"/>
    <property type="match status" value="1"/>
</dbReference>
<dbReference type="AlphaFoldDB" id="A0A4S4LV14"/>
<evidence type="ECO:0000256" key="7">
    <source>
        <dbReference type="ARBA" id="ARBA00023004"/>
    </source>
</evidence>
<name>A0A4S4LV14_9AGAM</name>
<dbReference type="OrthoDB" id="1055148at2759"/>
<dbReference type="Gene3D" id="1.10.630.10">
    <property type="entry name" value="Cytochrome P450"/>
    <property type="match status" value="1"/>
</dbReference>
<keyword evidence="12" id="KW-1185">Reference proteome</keyword>
<dbReference type="Proteomes" id="UP000310158">
    <property type="component" value="Unassembled WGS sequence"/>
</dbReference>
<keyword evidence="5 9" id="KW-0479">Metal-binding</keyword>
<dbReference type="GO" id="GO:0016705">
    <property type="term" value="F:oxidoreductase activity, acting on paired donors, with incorporation or reduction of molecular oxygen"/>
    <property type="evidence" value="ECO:0007669"/>
    <property type="project" value="InterPro"/>
</dbReference>
<dbReference type="GO" id="GO:0005506">
    <property type="term" value="F:iron ion binding"/>
    <property type="evidence" value="ECO:0007669"/>
    <property type="project" value="InterPro"/>
</dbReference>
<dbReference type="InterPro" id="IPR002401">
    <property type="entry name" value="Cyt_P450_E_grp-I"/>
</dbReference>
<dbReference type="InterPro" id="IPR050364">
    <property type="entry name" value="Cytochrome_P450_fung"/>
</dbReference>
<dbReference type="CDD" id="cd11065">
    <property type="entry name" value="CYP64-like"/>
    <property type="match status" value="1"/>
</dbReference>
<dbReference type="InterPro" id="IPR017972">
    <property type="entry name" value="Cyt_P450_CS"/>
</dbReference>
<dbReference type="PRINTS" id="PR00463">
    <property type="entry name" value="EP450I"/>
</dbReference>
<evidence type="ECO:0000256" key="8">
    <source>
        <dbReference type="ARBA" id="ARBA00023033"/>
    </source>
</evidence>
<dbReference type="PROSITE" id="PS00086">
    <property type="entry name" value="CYTOCHROME_P450"/>
    <property type="match status" value="1"/>
</dbReference>
<dbReference type="InterPro" id="IPR036396">
    <property type="entry name" value="Cyt_P450_sf"/>
</dbReference>